<sequence>MTSTPEQEILNAEQQATDAVAQSDIDTAAQSTGYATSTPFEAERVARDAVVAADQAVYNQACNPSSSPTPEQAEQIATQAVADTE</sequence>
<dbReference type="RefSeq" id="WP_039607644.1">
    <property type="nucleotide sequence ID" value="NZ_JWIC01000001.1"/>
</dbReference>
<dbReference type="OrthoDB" id="6318290at2"/>
<evidence type="ECO:0000313" key="3">
    <source>
        <dbReference type="Proteomes" id="UP000031327"/>
    </source>
</evidence>
<protein>
    <submittedName>
        <fullName evidence="2">Uncharacterized protein</fullName>
    </submittedName>
</protein>
<dbReference type="AlphaFoldDB" id="A0A0C1MVT0"/>
<gene>
    <name evidence="2" type="ORF">JF50_00880</name>
</gene>
<organism evidence="2 3">
    <name type="scientific">Pseudoalteromonas luteoviolacea</name>
    <dbReference type="NCBI Taxonomy" id="43657"/>
    <lineage>
        <taxon>Bacteria</taxon>
        <taxon>Pseudomonadati</taxon>
        <taxon>Pseudomonadota</taxon>
        <taxon>Gammaproteobacteria</taxon>
        <taxon>Alteromonadales</taxon>
        <taxon>Pseudoalteromonadaceae</taxon>
        <taxon>Pseudoalteromonas</taxon>
    </lineage>
</organism>
<feature type="compositionally biased region" description="Polar residues" evidence="1">
    <location>
        <begin position="61"/>
        <end position="78"/>
    </location>
</feature>
<name>A0A0C1MVT0_9GAMM</name>
<accession>A0A0C1MVT0</accession>
<feature type="region of interest" description="Disordered" evidence="1">
    <location>
        <begin position="1"/>
        <end position="24"/>
    </location>
</feature>
<dbReference type="EMBL" id="JWIC01000001">
    <property type="protein sequence ID" value="KID59043.1"/>
    <property type="molecule type" value="Genomic_DNA"/>
</dbReference>
<feature type="compositionally biased region" description="Polar residues" evidence="1">
    <location>
        <begin position="1"/>
        <end position="17"/>
    </location>
</feature>
<feature type="region of interest" description="Disordered" evidence="1">
    <location>
        <begin position="61"/>
        <end position="85"/>
    </location>
</feature>
<reference evidence="2 3" key="1">
    <citation type="submission" date="2014-12" db="EMBL/GenBank/DDBJ databases">
        <title>Draft Genome Sequence of Pseudoalteromonas luteoviolacea HI1.</title>
        <authorList>
            <person name="Asahina A.Y."/>
            <person name="Hadfield M.G."/>
        </authorList>
    </citation>
    <scope>NUCLEOTIDE SEQUENCE [LARGE SCALE GENOMIC DNA]</scope>
    <source>
        <strain evidence="2 3">HI1</strain>
    </source>
</reference>
<dbReference type="Proteomes" id="UP000031327">
    <property type="component" value="Unassembled WGS sequence"/>
</dbReference>
<evidence type="ECO:0000256" key="1">
    <source>
        <dbReference type="SAM" id="MobiDB-lite"/>
    </source>
</evidence>
<comment type="caution">
    <text evidence="2">The sequence shown here is derived from an EMBL/GenBank/DDBJ whole genome shotgun (WGS) entry which is preliminary data.</text>
</comment>
<evidence type="ECO:0000313" key="2">
    <source>
        <dbReference type="EMBL" id="KID59043.1"/>
    </source>
</evidence>
<proteinExistence type="predicted"/>